<evidence type="ECO:0000259" key="1">
    <source>
        <dbReference type="PROSITE" id="PS50177"/>
    </source>
</evidence>
<dbReference type="SUPFAM" id="SSF54427">
    <property type="entry name" value="NTF2-like"/>
    <property type="match status" value="1"/>
</dbReference>
<dbReference type="Gene3D" id="3.10.450.50">
    <property type="match status" value="1"/>
</dbReference>
<dbReference type="OrthoDB" id="25408at2759"/>
<evidence type="ECO:0000313" key="4">
    <source>
        <dbReference type="Proteomes" id="UP000011715"/>
    </source>
</evidence>
<dbReference type="PROSITE" id="PS50177">
    <property type="entry name" value="NTF2_DOMAIN"/>
    <property type="match status" value="1"/>
</dbReference>
<dbReference type="EMBL" id="GL876968">
    <property type="protein sequence ID" value="KLU84840.1"/>
    <property type="molecule type" value="Genomic_DNA"/>
</dbReference>
<feature type="domain" description="NTF2" evidence="1">
    <location>
        <begin position="16"/>
        <end position="181"/>
    </location>
</feature>
<keyword evidence="4" id="KW-1185">Reference proteome</keyword>
<accession>A0A0C4DV74</accession>
<dbReference type="eggNOG" id="ENOG502ST13">
    <property type="taxonomic scope" value="Eukaryota"/>
</dbReference>
<dbReference type="VEuPathDB" id="FungiDB:MAPG_03875"/>
<reference evidence="2" key="3">
    <citation type="submission" date="2011-03" db="EMBL/GenBank/DDBJ databases">
        <title>Annotation of Magnaporthe poae ATCC 64411.</title>
        <authorList>
            <person name="Ma L.-J."/>
            <person name="Dead R."/>
            <person name="Young S.K."/>
            <person name="Zeng Q."/>
            <person name="Gargeya S."/>
            <person name="Fitzgerald M."/>
            <person name="Haas B."/>
            <person name="Abouelleil A."/>
            <person name="Alvarado L."/>
            <person name="Arachchi H.M."/>
            <person name="Berlin A."/>
            <person name="Brown A."/>
            <person name="Chapman S.B."/>
            <person name="Chen Z."/>
            <person name="Dunbar C."/>
            <person name="Freedman E."/>
            <person name="Gearin G."/>
            <person name="Gellesch M."/>
            <person name="Goldberg J."/>
            <person name="Griggs A."/>
            <person name="Gujja S."/>
            <person name="Heiman D."/>
            <person name="Howarth C."/>
            <person name="Larson L."/>
            <person name="Lui A."/>
            <person name="MacDonald P.J.P."/>
            <person name="Mehta T."/>
            <person name="Montmayeur A."/>
            <person name="Murphy C."/>
            <person name="Neiman D."/>
            <person name="Pearson M."/>
            <person name="Priest M."/>
            <person name="Roberts A."/>
            <person name="Saif S."/>
            <person name="Shea T."/>
            <person name="Shenoy N."/>
            <person name="Sisk P."/>
            <person name="Stolte C."/>
            <person name="Sykes S."/>
            <person name="Yandava C."/>
            <person name="Wortman J."/>
            <person name="Nusbaum C."/>
            <person name="Birren B."/>
        </authorList>
    </citation>
    <scope>NUCLEOTIDE SEQUENCE</scope>
    <source>
        <strain evidence="2">ATCC 64411</strain>
    </source>
</reference>
<dbReference type="EMBL" id="ADBL01000914">
    <property type="status" value="NOT_ANNOTATED_CDS"/>
    <property type="molecule type" value="Genomic_DNA"/>
</dbReference>
<dbReference type="InterPro" id="IPR032710">
    <property type="entry name" value="NTF2-like_dom_sf"/>
</dbReference>
<reference evidence="2" key="2">
    <citation type="submission" date="2010-05" db="EMBL/GenBank/DDBJ databases">
        <title>The Genome Sequence of Magnaporthe poae strain ATCC 64411.</title>
        <authorList>
            <consortium name="The Broad Institute Genome Sequencing Platform"/>
            <consortium name="Broad Institute Genome Sequencing Center for Infectious Disease"/>
            <person name="Ma L.-J."/>
            <person name="Dead R."/>
            <person name="Young S."/>
            <person name="Zeng Q."/>
            <person name="Koehrsen M."/>
            <person name="Alvarado L."/>
            <person name="Berlin A."/>
            <person name="Chapman S.B."/>
            <person name="Chen Z."/>
            <person name="Freedman E."/>
            <person name="Gellesch M."/>
            <person name="Goldberg J."/>
            <person name="Griggs A."/>
            <person name="Gujja S."/>
            <person name="Heilman E.R."/>
            <person name="Heiman D."/>
            <person name="Hepburn T."/>
            <person name="Howarth C."/>
            <person name="Jen D."/>
            <person name="Larson L."/>
            <person name="Mehta T."/>
            <person name="Neiman D."/>
            <person name="Pearson M."/>
            <person name="Roberts A."/>
            <person name="Saif S."/>
            <person name="Shea T."/>
            <person name="Shenoy N."/>
            <person name="Sisk P."/>
            <person name="Stolte C."/>
            <person name="Sykes S."/>
            <person name="Walk T."/>
            <person name="White J."/>
            <person name="Yandava C."/>
            <person name="Haas B."/>
            <person name="Nusbaum C."/>
            <person name="Birren B."/>
        </authorList>
    </citation>
    <scope>NUCLEOTIDE SEQUENCE</scope>
    <source>
        <strain evidence="2">ATCC 64411</strain>
    </source>
</reference>
<sequence length="182" mass="19908">MAGTAEDVEVKTAAEGAQAFIDWYYTTASDRKPLQSFYVNGSPSYSAASITADISVNGLVVKDPAELERLLETQANGSRVKYDIEGFDAHVLNPNFLVACPADVLAQQQQQQQNRGSSSARDAKVSIMAMVNGAVQFGTDKDAPRRPFTEVFVLVPNWESMGPKAPRNAKRFLVLSQNYRAM</sequence>
<dbReference type="InterPro" id="IPR018222">
    <property type="entry name" value="Nuclear_transport_factor_2_euk"/>
</dbReference>
<dbReference type="STRING" id="644358.A0A0C4DV74"/>
<evidence type="ECO:0000313" key="3">
    <source>
        <dbReference type="EnsemblFungi" id="MAPG_03875T0"/>
    </source>
</evidence>
<organism evidence="3 4">
    <name type="scientific">Magnaporthiopsis poae (strain ATCC 64411 / 73-15)</name>
    <name type="common">Kentucky bluegrass fungus</name>
    <name type="synonym">Magnaporthe poae</name>
    <dbReference type="NCBI Taxonomy" id="644358"/>
    <lineage>
        <taxon>Eukaryota</taxon>
        <taxon>Fungi</taxon>
        <taxon>Dikarya</taxon>
        <taxon>Ascomycota</taxon>
        <taxon>Pezizomycotina</taxon>
        <taxon>Sordariomycetes</taxon>
        <taxon>Sordariomycetidae</taxon>
        <taxon>Magnaporthales</taxon>
        <taxon>Magnaporthaceae</taxon>
        <taxon>Magnaporthiopsis</taxon>
    </lineage>
</organism>
<reference evidence="3" key="4">
    <citation type="journal article" date="2015" name="G3 (Bethesda)">
        <title>Genome sequences of three phytopathogenic species of the Magnaporthaceae family of fungi.</title>
        <authorList>
            <person name="Okagaki L.H."/>
            <person name="Nunes C.C."/>
            <person name="Sailsbery J."/>
            <person name="Clay B."/>
            <person name="Brown D."/>
            <person name="John T."/>
            <person name="Oh Y."/>
            <person name="Young N."/>
            <person name="Fitzgerald M."/>
            <person name="Haas B.J."/>
            <person name="Zeng Q."/>
            <person name="Young S."/>
            <person name="Adiconis X."/>
            <person name="Fan L."/>
            <person name="Levin J.Z."/>
            <person name="Mitchell T.K."/>
            <person name="Okubara P.A."/>
            <person name="Farman M.L."/>
            <person name="Kohn L.M."/>
            <person name="Birren B."/>
            <person name="Ma L.-J."/>
            <person name="Dean R.A."/>
        </authorList>
    </citation>
    <scope>NUCLEOTIDE SEQUENCE</scope>
    <source>
        <strain evidence="3">ATCC 64411 / 73-15</strain>
    </source>
</reference>
<gene>
    <name evidence="2" type="ORF">MAPG_03875</name>
</gene>
<dbReference type="OMA" id="VPNWDAM"/>
<protein>
    <recommendedName>
        <fullName evidence="1">NTF2 domain-containing protein</fullName>
    </recommendedName>
</protein>
<dbReference type="AlphaFoldDB" id="A0A0C4DV74"/>
<dbReference type="Proteomes" id="UP000011715">
    <property type="component" value="Unassembled WGS sequence"/>
</dbReference>
<proteinExistence type="predicted"/>
<reference evidence="4" key="1">
    <citation type="submission" date="2010-05" db="EMBL/GenBank/DDBJ databases">
        <title>The genome sequence of Magnaporthe poae strain ATCC 64411.</title>
        <authorList>
            <person name="Ma L.-J."/>
            <person name="Dead R."/>
            <person name="Young S."/>
            <person name="Zeng Q."/>
            <person name="Koehrsen M."/>
            <person name="Alvarado L."/>
            <person name="Berlin A."/>
            <person name="Chapman S.B."/>
            <person name="Chen Z."/>
            <person name="Freedman E."/>
            <person name="Gellesch M."/>
            <person name="Goldberg J."/>
            <person name="Griggs A."/>
            <person name="Gujja S."/>
            <person name="Heilman E.R."/>
            <person name="Heiman D."/>
            <person name="Hepburn T."/>
            <person name="Howarth C."/>
            <person name="Jen D."/>
            <person name="Larson L."/>
            <person name="Mehta T."/>
            <person name="Neiman D."/>
            <person name="Pearson M."/>
            <person name="Roberts A."/>
            <person name="Saif S."/>
            <person name="Shea T."/>
            <person name="Shenoy N."/>
            <person name="Sisk P."/>
            <person name="Stolte C."/>
            <person name="Sykes S."/>
            <person name="Walk T."/>
            <person name="White J."/>
            <person name="Yandava C."/>
            <person name="Haas B."/>
            <person name="Nusbaum C."/>
            <person name="Birren B."/>
        </authorList>
    </citation>
    <scope>NUCLEOTIDE SEQUENCE [LARGE SCALE GENOMIC DNA]</scope>
    <source>
        <strain evidence="4">ATCC 64411 / 73-15</strain>
    </source>
</reference>
<name>A0A0C4DV74_MAGP6</name>
<reference evidence="3" key="5">
    <citation type="submission" date="2015-06" db="UniProtKB">
        <authorList>
            <consortium name="EnsemblFungi"/>
        </authorList>
    </citation>
    <scope>IDENTIFICATION</scope>
    <source>
        <strain evidence="3">ATCC 64411</strain>
    </source>
</reference>
<dbReference type="EnsemblFungi" id="MAPG_03875T0">
    <property type="protein sequence ID" value="MAPG_03875T0"/>
    <property type="gene ID" value="MAPG_03875"/>
</dbReference>
<evidence type="ECO:0000313" key="2">
    <source>
        <dbReference type="EMBL" id="KLU84840.1"/>
    </source>
</evidence>